<gene>
    <name evidence="1" type="ordered locus">Aeqsu_1778</name>
</gene>
<accession>I3YW89</accession>
<dbReference type="Gene3D" id="1.20.1440.60">
    <property type="entry name" value="23S rRNA-intervening sequence"/>
    <property type="match status" value="1"/>
</dbReference>
<keyword evidence="1" id="KW-0687">Ribonucleoprotein</keyword>
<evidence type="ECO:0000313" key="2">
    <source>
        <dbReference type="Proteomes" id="UP000006049"/>
    </source>
</evidence>
<dbReference type="AlphaFoldDB" id="I3YW89"/>
<organism evidence="1 2">
    <name type="scientific">Aequorivita sublithincola (strain DSM 14238 / LMG 21431 / ACAM 643 / 9-3)</name>
    <dbReference type="NCBI Taxonomy" id="746697"/>
    <lineage>
        <taxon>Bacteria</taxon>
        <taxon>Pseudomonadati</taxon>
        <taxon>Bacteroidota</taxon>
        <taxon>Flavobacteriia</taxon>
        <taxon>Flavobacteriales</taxon>
        <taxon>Flavobacteriaceae</taxon>
        <taxon>Aequorivita</taxon>
    </lineage>
</organism>
<dbReference type="RefSeq" id="WP_014782512.1">
    <property type="nucleotide sequence ID" value="NC_018013.1"/>
</dbReference>
<proteinExistence type="predicted"/>
<dbReference type="PANTHER" id="PTHR38471">
    <property type="entry name" value="FOUR HELIX BUNDLE PROTEIN"/>
    <property type="match status" value="1"/>
</dbReference>
<reference evidence="1 2" key="1">
    <citation type="submission" date="2012-06" db="EMBL/GenBank/DDBJ databases">
        <title>The complete genome of Aequorivita sublithincola DSM 14238.</title>
        <authorList>
            <consortium name="US DOE Joint Genome Institute (JGI-PGF)"/>
            <person name="Lucas S."/>
            <person name="Copeland A."/>
            <person name="Lapidus A."/>
            <person name="Goodwin L."/>
            <person name="Pitluck S."/>
            <person name="Peters L."/>
            <person name="Munk A.C.C."/>
            <person name="Kyrpides N."/>
            <person name="Mavromatis K."/>
            <person name="Pagani I."/>
            <person name="Ivanova N."/>
            <person name="Ovchinnikova G."/>
            <person name="Zeytun A."/>
            <person name="Detter J.C."/>
            <person name="Han C."/>
            <person name="Land M."/>
            <person name="Hauser L."/>
            <person name="Markowitz V."/>
            <person name="Cheng J.-F."/>
            <person name="Hugenholtz P."/>
            <person name="Woyke T."/>
            <person name="Wu D."/>
            <person name="Tindall B."/>
            <person name="Faehnrich R."/>
            <person name="Brambilla E."/>
            <person name="Klenk H.-P."/>
            <person name="Eisen J.A."/>
        </authorList>
    </citation>
    <scope>NUCLEOTIDE SEQUENCE [LARGE SCALE GENOMIC DNA]</scope>
    <source>
        <strain evidence="2">DSM 14238 / LMG 21431 / ACAM 643 / 9-3</strain>
    </source>
</reference>
<dbReference type="Proteomes" id="UP000006049">
    <property type="component" value="Chromosome"/>
</dbReference>
<protein>
    <submittedName>
        <fullName evidence="1">S23 ribosomal protein</fullName>
    </submittedName>
</protein>
<dbReference type="GO" id="GO:0005840">
    <property type="term" value="C:ribosome"/>
    <property type="evidence" value="ECO:0007669"/>
    <property type="project" value="UniProtKB-KW"/>
</dbReference>
<keyword evidence="2" id="KW-1185">Reference proteome</keyword>
<dbReference type="Pfam" id="PF05635">
    <property type="entry name" value="23S_rRNA_IVP"/>
    <property type="match status" value="1"/>
</dbReference>
<dbReference type="HOGENOM" id="CLU_129874_0_5_10"/>
<keyword evidence="1" id="KW-0689">Ribosomal protein</keyword>
<dbReference type="SUPFAM" id="SSF158446">
    <property type="entry name" value="IVS-encoded protein-like"/>
    <property type="match status" value="1"/>
</dbReference>
<dbReference type="OrthoDB" id="9811959at2"/>
<dbReference type="KEGG" id="asl:Aeqsu_1778"/>
<dbReference type="STRING" id="746697.Aeqsu_1778"/>
<name>I3YW89_AEQSU</name>
<dbReference type="EMBL" id="CP003280">
    <property type="protein sequence ID" value="AFL81257.1"/>
    <property type="molecule type" value="Genomic_DNA"/>
</dbReference>
<dbReference type="NCBIfam" id="TIGR02436">
    <property type="entry name" value="four helix bundle protein"/>
    <property type="match status" value="1"/>
</dbReference>
<dbReference type="InterPro" id="IPR036583">
    <property type="entry name" value="23S_rRNA_IVS_sf"/>
</dbReference>
<dbReference type="PANTHER" id="PTHR38471:SF2">
    <property type="entry name" value="FOUR HELIX BUNDLE PROTEIN"/>
    <property type="match status" value="1"/>
</dbReference>
<sequence length="124" mass="14691">MKSNYHFKLEDLNVYQKATDFGELVNTLVMKFPKHELYALSSQFRRAADSIALNISEEYPRSDPQFIKHIHYVIYSSNECVSCSSKAYRRDYISAEENENNRMYLSELTKMLSSFRNKIQERNN</sequence>
<evidence type="ECO:0000313" key="1">
    <source>
        <dbReference type="EMBL" id="AFL81257.1"/>
    </source>
</evidence>
<dbReference type="eggNOG" id="ENOG5031GER">
    <property type="taxonomic scope" value="Bacteria"/>
</dbReference>
<dbReference type="InterPro" id="IPR012657">
    <property type="entry name" value="23S_rRNA-intervening_sequence"/>
</dbReference>